<sequence length="112" mass="12716">MSRKAEGDAEGNAVTTTCSEWNSPVLNIFRVNLILFFFMGSNKMEINANILIVKHIAFSGKINYLYQEKQEKYNETAFSCDRFRIHGADPCGESAEESARRTGRHCRSLFSV</sequence>
<dbReference type="AlphaFoldDB" id="A0A645GF11"/>
<proteinExistence type="predicted"/>
<evidence type="ECO:0000313" key="1">
    <source>
        <dbReference type="EMBL" id="MPN25501.1"/>
    </source>
</evidence>
<dbReference type="EMBL" id="VSSQ01074706">
    <property type="protein sequence ID" value="MPN25501.1"/>
    <property type="molecule type" value="Genomic_DNA"/>
</dbReference>
<protein>
    <submittedName>
        <fullName evidence="1">Uncharacterized protein</fullName>
    </submittedName>
</protein>
<organism evidence="1">
    <name type="scientific">bioreactor metagenome</name>
    <dbReference type="NCBI Taxonomy" id="1076179"/>
    <lineage>
        <taxon>unclassified sequences</taxon>
        <taxon>metagenomes</taxon>
        <taxon>ecological metagenomes</taxon>
    </lineage>
</organism>
<reference evidence="1" key="1">
    <citation type="submission" date="2019-08" db="EMBL/GenBank/DDBJ databases">
        <authorList>
            <person name="Kucharzyk K."/>
            <person name="Murdoch R.W."/>
            <person name="Higgins S."/>
            <person name="Loffler F."/>
        </authorList>
    </citation>
    <scope>NUCLEOTIDE SEQUENCE</scope>
</reference>
<name>A0A645GF11_9ZZZZ</name>
<accession>A0A645GF11</accession>
<gene>
    <name evidence="1" type="ORF">SDC9_172912</name>
</gene>
<comment type="caution">
    <text evidence="1">The sequence shown here is derived from an EMBL/GenBank/DDBJ whole genome shotgun (WGS) entry which is preliminary data.</text>
</comment>